<dbReference type="GO" id="GO:0003824">
    <property type="term" value="F:catalytic activity"/>
    <property type="evidence" value="ECO:0007669"/>
    <property type="project" value="UniProtKB-ARBA"/>
</dbReference>
<gene>
    <name evidence="2" type="ORF">SAMN04489812_1721</name>
</gene>
<dbReference type="Gene3D" id="3.40.50.1820">
    <property type="entry name" value="alpha/beta hydrolase"/>
    <property type="match status" value="1"/>
</dbReference>
<proteinExistence type="predicted"/>
<keyword evidence="3" id="KW-1185">Reference proteome</keyword>
<dbReference type="InterPro" id="IPR000073">
    <property type="entry name" value="AB_hydrolase_1"/>
</dbReference>
<dbReference type="AlphaFoldDB" id="A0A1H1RP09"/>
<organism evidence="2 3">
    <name type="scientific">Microlunatus soli</name>
    <dbReference type="NCBI Taxonomy" id="630515"/>
    <lineage>
        <taxon>Bacteria</taxon>
        <taxon>Bacillati</taxon>
        <taxon>Actinomycetota</taxon>
        <taxon>Actinomycetes</taxon>
        <taxon>Propionibacteriales</taxon>
        <taxon>Propionibacteriaceae</taxon>
        <taxon>Microlunatus</taxon>
    </lineage>
</organism>
<dbReference type="RefSeq" id="WP_091522964.1">
    <property type="nucleotide sequence ID" value="NZ_LT629772.1"/>
</dbReference>
<evidence type="ECO:0000259" key="1">
    <source>
        <dbReference type="Pfam" id="PF12697"/>
    </source>
</evidence>
<accession>A0A1H1RP09</accession>
<name>A0A1H1RP09_9ACTN</name>
<dbReference type="PANTHER" id="PTHR37017">
    <property type="entry name" value="AB HYDROLASE-1 DOMAIN-CONTAINING PROTEIN-RELATED"/>
    <property type="match status" value="1"/>
</dbReference>
<protein>
    <submittedName>
        <fullName evidence="2">Pimeloyl-ACP methyl ester carboxylesterase</fullName>
    </submittedName>
</protein>
<dbReference type="STRING" id="630515.SAMN04489812_1721"/>
<dbReference type="Proteomes" id="UP000199103">
    <property type="component" value="Chromosome I"/>
</dbReference>
<dbReference type="Pfam" id="PF12697">
    <property type="entry name" value="Abhydrolase_6"/>
    <property type="match status" value="1"/>
</dbReference>
<dbReference type="InterPro" id="IPR029058">
    <property type="entry name" value="AB_hydrolase_fold"/>
</dbReference>
<dbReference type="SUPFAM" id="SSF53474">
    <property type="entry name" value="alpha/beta-Hydrolases"/>
    <property type="match status" value="1"/>
</dbReference>
<evidence type="ECO:0000313" key="2">
    <source>
        <dbReference type="EMBL" id="SDS37537.1"/>
    </source>
</evidence>
<dbReference type="PANTHER" id="PTHR37017:SF11">
    <property type="entry name" value="ESTERASE_LIPASE_THIOESTERASE DOMAIN-CONTAINING PROTEIN"/>
    <property type="match status" value="1"/>
</dbReference>
<evidence type="ECO:0000313" key="3">
    <source>
        <dbReference type="Proteomes" id="UP000199103"/>
    </source>
</evidence>
<dbReference type="InterPro" id="IPR052897">
    <property type="entry name" value="Sec-Metab_Biosynth_Hydrolase"/>
</dbReference>
<dbReference type="OrthoDB" id="9773549at2"/>
<sequence length="247" mass="25830">MTTTSTKNIAEQAAIHVVLVPGFWIGGWAWDGVLQPLREAGLTPHPVTLPGLDGDGDRPIGDITRTETVAAVADLVAGLNGDIVLVGHSGGGPLIQQVADQTPERFRRLVFVDSGPLVDGARSAQQTDAEAIPLPSWHDLAEQGSSIEGISADGLARFAERAVPQPAAVACAPVHVGNPSRLRIPVTAICTSIPSGTLRELATPGGPLSTELLDYADLTWVDLRTGHWPMFSRPDDLAAALVTAARA</sequence>
<reference evidence="2 3" key="1">
    <citation type="submission" date="2016-10" db="EMBL/GenBank/DDBJ databases">
        <authorList>
            <person name="de Groot N.N."/>
        </authorList>
    </citation>
    <scope>NUCLEOTIDE SEQUENCE [LARGE SCALE GENOMIC DNA]</scope>
    <source>
        <strain evidence="2 3">DSM 21800</strain>
    </source>
</reference>
<feature type="domain" description="AB hydrolase-1" evidence="1">
    <location>
        <begin position="17"/>
        <end position="240"/>
    </location>
</feature>
<dbReference type="EMBL" id="LT629772">
    <property type="protein sequence ID" value="SDS37537.1"/>
    <property type="molecule type" value="Genomic_DNA"/>
</dbReference>